<accession>A0A2G5TNL3</accession>
<gene>
    <name evidence="2" type="primary">Cnig_chr_V.g20620</name>
    <name evidence="2" type="ORF">B9Z55_020620</name>
</gene>
<proteinExistence type="predicted"/>
<dbReference type="Pfam" id="PF03436">
    <property type="entry name" value="DUF281"/>
    <property type="match status" value="1"/>
</dbReference>
<dbReference type="AlphaFoldDB" id="A0A2G5TNL3"/>
<dbReference type="InterPro" id="IPR005098">
    <property type="entry name" value="DUF281"/>
</dbReference>
<dbReference type="PANTHER" id="PTHR36517:SF1">
    <property type="entry name" value="C6 DOMAIN-CONTAINING PROTEIN-RELATED"/>
    <property type="match status" value="1"/>
</dbReference>
<dbReference type="OrthoDB" id="5899660at2759"/>
<dbReference type="PANTHER" id="PTHR36517">
    <property type="entry name" value="PROTEIN CBG25732"/>
    <property type="match status" value="1"/>
</dbReference>
<organism evidence="2 3">
    <name type="scientific">Caenorhabditis nigoni</name>
    <dbReference type="NCBI Taxonomy" id="1611254"/>
    <lineage>
        <taxon>Eukaryota</taxon>
        <taxon>Metazoa</taxon>
        <taxon>Ecdysozoa</taxon>
        <taxon>Nematoda</taxon>
        <taxon>Chromadorea</taxon>
        <taxon>Rhabditida</taxon>
        <taxon>Rhabditina</taxon>
        <taxon>Rhabditomorpha</taxon>
        <taxon>Rhabditoidea</taxon>
        <taxon>Rhabditidae</taxon>
        <taxon>Peloderinae</taxon>
        <taxon>Caenorhabditis</taxon>
    </lineage>
</organism>
<reference evidence="3" key="1">
    <citation type="submission" date="2017-10" db="EMBL/GenBank/DDBJ databases">
        <title>Rapid genome shrinkage in a self-fertile nematode reveals novel sperm competition proteins.</title>
        <authorList>
            <person name="Yin D."/>
            <person name="Schwarz E.M."/>
            <person name="Thomas C.G."/>
            <person name="Felde R.L."/>
            <person name="Korf I.F."/>
            <person name="Cutter A.D."/>
            <person name="Schartner C.M."/>
            <person name="Ralston E.J."/>
            <person name="Meyer B.J."/>
            <person name="Haag E.S."/>
        </authorList>
    </citation>
    <scope>NUCLEOTIDE SEQUENCE [LARGE SCALE GENOMIC DNA]</scope>
    <source>
        <strain evidence="3">JU1422</strain>
    </source>
</reference>
<dbReference type="Proteomes" id="UP000230233">
    <property type="component" value="Chromosome V"/>
</dbReference>
<comment type="caution">
    <text evidence="2">The sequence shown here is derived from an EMBL/GenBank/DDBJ whole genome shotgun (WGS) entry which is preliminary data.</text>
</comment>
<evidence type="ECO:0000313" key="2">
    <source>
        <dbReference type="EMBL" id="PIC28823.1"/>
    </source>
</evidence>
<evidence type="ECO:0000259" key="1">
    <source>
        <dbReference type="Pfam" id="PF03436"/>
    </source>
</evidence>
<sequence length="209" mass="22462">MPSQIGSFKKMHTINFILPIESSVINPKNPSKCNCGVIAIRKNMILQLFFFSIIFVPELNACVATIPPEEVYITTTEAISPTDAPVEDTTEATTEMITEATTEVGAGCGMCDIDAIAPKTLQENVVFSTQPRDPVDGCQQIYTRCARQGSQICDPGTMTATNADGTNDVADDSTQTVVASTLICGDDGLYSHNGVTRITQLTCMFTCCI</sequence>
<feature type="domain" description="DUF281" evidence="1">
    <location>
        <begin position="136"/>
        <end position="190"/>
    </location>
</feature>
<name>A0A2G5TNL3_9PELO</name>
<keyword evidence="3" id="KW-1185">Reference proteome</keyword>
<evidence type="ECO:0000313" key="3">
    <source>
        <dbReference type="Proteomes" id="UP000230233"/>
    </source>
</evidence>
<protein>
    <recommendedName>
        <fullName evidence="1">DUF281 domain-containing protein</fullName>
    </recommendedName>
</protein>
<dbReference type="EMBL" id="PDUG01000005">
    <property type="protein sequence ID" value="PIC28823.1"/>
    <property type="molecule type" value="Genomic_DNA"/>
</dbReference>